<evidence type="ECO:0008006" key="5">
    <source>
        <dbReference type="Google" id="ProtNLM"/>
    </source>
</evidence>
<comment type="similarity">
    <text evidence="1">Belongs to the STK19 family.</text>
</comment>
<dbReference type="PANTHER" id="PTHR15243:SF0">
    <property type="entry name" value="SERINE_THREONINE-PROTEIN KINASE 19"/>
    <property type="match status" value="1"/>
</dbReference>
<evidence type="ECO:0000313" key="4">
    <source>
        <dbReference type="Proteomes" id="UP000324767"/>
    </source>
</evidence>
<protein>
    <recommendedName>
        <fullName evidence="5">Serine-threonine protein kinase 19</fullName>
    </recommendedName>
</protein>
<organism evidence="3 4">
    <name type="scientific">Lasallia pustulata</name>
    <dbReference type="NCBI Taxonomy" id="136370"/>
    <lineage>
        <taxon>Eukaryota</taxon>
        <taxon>Fungi</taxon>
        <taxon>Dikarya</taxon>
        <taxon>Ascomycota</taxon>
        <taxon>Pezizomycotina</taxon>
        <taxon>Lecanoromycetes</taxon>
        <taxon>OSLEUM clade</taxon>
        <taxon>Umbilicariomycetidae</taxon>
        <taxon>Umbilicariales</taxon>
        <taxon>Umbilicariaceae</taxon>
        <taxon>Lasallia</taxon>
    </lineage>
</organism>
<dbReference type="PANTHER" id="PTHR15243">
    <property type="entry name" value="SERINE/THREONINE-PROTEIN KINASE 19"/>
    <property type="match status" value="1"/>
</dbReference>
<evidence type="ECO:0000313" key="3">
    <source>
        <dbReference type="EMBL" id="KAA6415499.1"/>
    </source>
</evidence>
<name>A0A5M8Q354_9LECA</name>
<sequence length="414" mass="44383">MPLNFSAAHSSRITKPKAKNPLLKRSSSSLFANAARRKPIIQRAQSKPEAVEEDEDFFGDRLDDTGLVTSLATDLSLRDVAQMIRYTRSHMFDPVPERGGMDSTQIAELLNLRKSLPPIVSVAHVHALITSPTAAEREIAELTKAGVVRKISIPGRGTGGSSMGEGVVLMTDWEEKIREASSITLDLQNEFIQYLRAHPLAPTLSQGTLAAADATALMRVGFVTASSQQWASANVFSRPDAASSGTLTSISSISKAASGSMAAIGGESAVHQAGGGSGGLRRSSSQCDAYPEEQVHRLLNGGGEFLVSLPSTGPYLRLLTSARSHLVSLLSKTKYKEAPLYLLRERWDGGIAADDPASKAKKYRGKFVGILPGKTRKWKQFYGLNFDWVLAECVGAGLVEVFETGSVGRGVRAV</sequence>
<feature type="region of interest" description="Disordered" evidence="2">
    <location>
        <begin position="1"/>
        <end position="30"/>
    </location>
</feature>
<dbReference type="EMBL" id="VXIT01000001">
    <property type="protein sequence ID" value="KAA6415499.1"/>
    <property type="molecule type" value="Genomic_DNA"/>
</dbReference>
<gene>
    <name evidence="3" type="ORF">FRX48_00214</name>
</gene>
<dbReference type="Pfam" id="PF10494">
    <property type="entry name" value="Stk19"/>
    <property type="match status" value="1"/>
</dbReference>
<dbReference type="AlphaFoldDB" id="A0A5M8Q354"/>
<dbReference type="InterPro" id="IPR018865">
    <property type="entry name" value="STK19-like"/>
</dbReference>
<reference evidence="3 4" key="1">
    <citation type="submission" date="2019-09" db="EMBL/GenBank/DDBJ databases">
        <title>The hologenome of the rock-dwelling lichen Lasallia pustulata.</title>
        <authorList>
            <person name="Greshake Tzovaras B."/>
            <person name="Segers F."/>
            <person name="Bicker A."/>
            <person name="Dal Grande F."/>
            <person name="Otte J."/>
            <person name="Hankeln T."/>
            <person name="Schmitt I."/>
            <person name="Ebersberger I."/>
        </authorList>
    </citation>
    <scope>NUCLEOTIDE SEQUENCE [LARGE SCALE GENOMIC DNA]</scope>
    <source>
        <strain evidence="3">A1-1</strain>
    </source>
</reference>
<evidence type="ECO:0000256" key="2">
    <source>
        <dbReference type="SAM" id="MobiDB-lite"/>
    </source>
</evidence>
<evidence type="ECO:0000256" key="1">
    <source>
        <dbReference type="ARBA" id="ARBA00093458"/>
    </source>
</evidence>
<dbReference type="Proteomes" id="UP000324767">
    <property type="component" value="Unassembled WGS sequence"/>
</dbReference>
<dbReference type="OrthoDB" id="3980126at2759"/>
<dbReference type="GO" id="GO:0046579">
    <property type="term" value="P:positive regulation of Ras protein signal transduction"/>
    <property type="evidence" value="ECO:0007669"/>
    <property type="project" value="TreeGrafter"/>
</dbReference>
<proteinExistence type="inferred from homology"/>
<comment type="caution">
    <text evidence="3">The sequence shown here is derived from an EMBL/GenBank/DDBJ whole genome shotgun (WGS) entry which is preliminary data.</text>
</comment>
<accession>A0A5M8Q354</accession>